<evidence type="ECO:0000313" key="2">
    <source>
        <dbReference type="EMBL" id="WOO40269.1"/>
    </source>
</evidence>
<gene>
    <name evidence="2" type="ORF">RZN69_16745</name>
</gene>
<evidence type="ECO:0000259" key="1">
    <source>
        <dbReference type="PROSITE" id="PS51819"/>
    </source>
</evidence>
<dbReference type="EMBL" id="CP136920">
    <property type="protein sequence ID" value="WOO40269.1"/>
    <property type="molecule type" value="Genomic_DNA"/>
</dbReference>
<keyword evidence="3" id="KW-1185">Reference proteome</keyword>
<dbReference type="Gene3D" id="3.30.720.110">
    <property type="match status" value="1"/>
</dbReference>
<dbReference type="InterPro" id="IPR004360">
    <property type="entry name" value="Glyas_Fos-R_dOase_dom"/>
</dbReference>
<dbReference type="AlphaFoldDB" id="A0AAQ3L987"/>
<feature type="domain" description="VOC" evidence="1">
    <location>
        <begin position="10"/>
        <end position="134"/>
    </location>
</feature>
<evidence type="ECO:0000313" key="3">
    <source>
        <dbReference type="Proteomes" id="UP001304300"/>
    </source>
</evidence>
<accession>A0AAQ3L987</accession>
<dbReference type="Pfam" id="PF00903">
    <property type="entry name" value="Glyoxalase"/>
    <property type="match status" value="1"/>
</dbReference>
<dbReference type="InterPro" id="IPR029068">
    <property type="entry name" value="Glyas_Bleomycin-R_OHBP_Dase"/>
</dbReference>
<name>A0AAQ3L987_9BACT</name>
<organism evidence="2 3">
    <name type="scientific">Rubellicoccus peritrichatus</name>
    <dbReference type="NCBI Taxonomy" id="3080537"/>
    <lineage>
        <taxon>Bacteria</taxon>
        <taxon>Pseudomonadati</taxon>
        <taxon>Verrucomicrobiota</taxon>
        <taxon>Opitutia</taxon>
        <taxon>Puniceicoccales</taxon>
        <taxon>Cerasicoccaceae</taxon>
        <taxon>Rubellicoccus</taxon>
    </lineage>
</organism>
<dbReference type="PANTHER" id="PTHR34109:SF1">
    <property type="entry name" value="VOC DOMAIN-CONTAINING PROTEIN"/>
    <property type="match status" value="1"/>
</dbReference>
<dbReference type="PANTHER" id="PTHR34109">
    <property type="entry name" value="BNAUNNG04460D PROTEIN-RELATED"/>
    <property type="match status" value="1"/>
</dbReference>
<dbReference type="Gene3D" id="3.30.720.120">
    <property type="match status" value="1"/>
</dbReference>
<dbReference type="RefSeq" id="WP_317832437.1">
    <property type="nucleotide sequence ID" value="NZ_CP136920.1"/>
</dbReference>
<dbReference type="SUPFAM" id="SSF54593">
    <property type="entry name" value="Glyoxalase/Bleomycin resistance protein/Dihydroxybiphenyl dioxygenase"/>
    <property type="match status" value="1"/>
</dbReference>
<dbReference type="CDD" id="cd07246">
    <property type="entry name" value="VOC_like"/>
    <property type="match status" value="1"/>
</dbReference>
<dbReference type="Proteomes" id="UP001304300">
    <property type="component" value="Chromosome"/>
</dbReference>
<proteinExistence type="predicted"/>
<dbReference type="KEGG" id="puo:RZN69_16745"/>
<sequence>MPAPQNLPKGHHSVNASLNFNSTKDALAFYQNAFGAEQLACVEVGGKVMHAEILIGDSAVMMSDESIEMGAPSAATVGASPTMLRIQTDDVDKMFQQAVDAGANALMPPTDMFWGDRISSIADPFGYRWNIVTKIKDVPPEEIQQMAEQFFGGGA</sequence>
<reference evidence="2 3" key="1">
    <citation type="submission" date="2023-10" db="EMBL/GenBank/DDBJ databases">
        <title>Rubellicoccus peritrichatus gen. nov., sp. nov., isolated from an algae of coral reef tank.</title>
        <authorList>
            <person name="Luo J."/>
        </authorList>
    </citation>
    <scope>NUCLEOTIDE SEQUENCE [LARGE SCALE GENOMIC DNA]</scope>
    <source>
        <strain evidence="2 3">CR14</strain>
    </source>
</reference>
<protein>
    <submittedName>
        <fullName evidence="2">VOC family protein</fullName>
    </submittedName>
</protein>
<dbReference type="InterPro" id="IPR037523">
    <property type="entry name" value="VOC_core"/>
</dbReference>
<dbReference type="PROSITE" id="PS51819">
    <property type="entry name" value="VOC"/>
    <property type="match status" value="1"/>
</dbReference>